<organism evidence="2 3">
    <name type="scientific">Escallonia herrerae</name>
    <dbReference type="NCBI Taxonomy" id="1293975"/>
    <lineage>
        <taxon>Eukaryota</taxon>
        <taxon>Viridiplantae</taxon>
        <taxon>Streptophyta</taxon>
        <taxon>Embryophyta</taxon>
        <taxon>Tracheophyta</taxon>
        <taxon>Spermatophyta</taxon>
        <taxon>Magnoliopsida</taxon>
        <taxon>eudicotyledons</taxon>
        <taxon>Gunneridae</taxon>
        <taxon>Pentapetalae</taxon>
        <taxon>asterids</taxon>
        <taxon>campanulids</taxon>
        <taxon>Escalloniales</taxon>
        <taxon>Escalloniaceae</taxon>
        <taxon>Escallonia</taxon>
    </lineage>
</organism>
<keyword evidence="3" id="KW-1185">Reference proteome</keyword>
<dbReference type="Pfam" id="PF17919">
    <property type="entry name" value="RT_RNaseH_2"/>
    <property type="match status" value="1"/>
</dbReference>
<dbReference type="InterPro" id="IPR041577">
    <property type="entry name" value="RT_RNaseH_2"/>
</dbReference>
<evidence type="ECO:0000313" key="3">
    <source>
        <dbReference type="Proteomes" id="UP001188597"/>
    </source>
</evidence>
<reference evidence="2" key="1">
    <citation type="submission" date="2022-12" db="EMBL/GenBank/DDBJ databases">
        <title>Draft genome assemblies for two species of Escallonia (Escalloniales).</title>
        <authorList>
            <person name="Chanderbali A."/>
            <person name="Dervinis C."/>
            <person name="Anghel I."/>
            <person name="Soltis D."/>
            <person name="Soltis P."/>
            <person name="Zapata F."/>
        </authorList>
    </citation>
    <scope>NUCLEOTIDE SEQUENCE</scope>
    <source>
        <strain evidence="2">UCBG64.0493</strain>
        <tissue evidence="2">Leaf</tissue>
    </source>
</reference>
<protein>
    <recommendedName>
        <fullName evidence="1">Reverse transcriptase/retrotransposon-derived protein RNase H-like domain-containing protein</fullName>
    </recommendedName>
</protein>
<proteinExistence type="predicted"/>
<feature type="domain" description="Reverse transcriptase/retrotransposon-derived protein RNase H-like" evidence="1">
    <location>
        <begin position="3"/>
        <end position="73"/>
    </location>
</feature>
<dbReference type="Proteomes" id="UP001188597">
    <property type="component" value="Unassembled WGS sequence"/>
</dbReference>
<gene>
    <name evidence="2" type="ORF">RJ639_001546</name>
</gene>
<sequence length="93" mass="10769">MNEDMSEDHVLVMPYVSKSFKVRTDSSNFVSKGLMQEYHLIAYECRKLNNVESRCTTHEKELLAVYANINEANFDLHSSIVLKEKESLISKLQ</sequence>
<evidence type="ECO:0000313" key="2">
    <source>
        <dbReference type="EMBL" id="KAK3042552.1"/>
    </source>
</evidence>
<comment type="caution">
    <text evidence="2">The sequence shown here is derived from an EMBL/GenBank/DDBJ whole genome shotgun (WGS) entry which is preliminary data.</text>
</comment>
<dbReference type="SUPFAM" id="SSF56672">
    <property type="entry name" value="DNA/RNA polymerases"/>
    <property type="match status" value="1"/>
</dbReference>
<dbReference type="AlphaFoldDB" id="A0AA88X9Q6"/>
<evidence type="ECO:0000259" key="1">
    <source>
        <dbReference type="Pfam" id="PF17919"/>
    </source>
</evidence>
<accession>A0AA88X9Q6</accession>
<name>A0AA88X9Q6_9ASTE</name>
<dbReference type="InterPro" id="IPR043502">
    <property type="entry name" value="DNA/RNA_pol_sf"/>
</dbReference>
<dbReference type="EMBL" id="JAVXUP010000018">
    <property type="protein sequence ID" value="KAK3042552.1"/>
    <property type="molecule type" value="Genomic_DNA"/>
</dbReference>